<protein>
    <recommendedName>
        <fullName evidence="4">Anti-sigma factor</fullName>
    </recommendedName>
</protein>
<accession>A0A6M0S4P0</accession>
<reference evidence="2 3" key="1">
    <citation type="journal article" date="2020" name="Microb. Ecol.">
        <title>Ecogenomics of the Marine Benthic Filamentous Cyanobacterium Adonisia.</title>
        <authorList>
            <person name="Walter J.M."/>
            <person name="Coutinho F.H."/>
            <person name="Leomil L."/>
            <person name="Hargreaves P.I."/>
            <person name="Campeao M.E."/>
            <person name="Vieira V.V."/>
            <person name="Silva B.S."/>
            <person name="Fistarol G.O."/>
            <person name="Salomon P.S."/>
            <person name="Sawabe T."/>
            <person name="Mino S."/>
            <person name="Hosokawa M."/>
            <person name="Miyashita H."/>
            <person name="Maruyama F."/>
            <person name="van Verk M.C."/>
            <person name="Dutilh B.E."/>
            <person name="Thompson C.C."/>
            <person name="Thompson F.L."/>
        </authorList>
    </citation>
    <scope>NUCLEOTIDE SEQUENCE [LARGE SCALE GENOMIC DNA]</scope>
    <source>
        <strain evidence="2 3">CCMR0082</strain>
    </source>
</reference>
<feature type="compositionally biased region" description="Basic and acidic residues" evidence="1">
    <location>
        <begin position="23"/>
        <end position="49"/>
    </location>
</feature>
<organism evidence="2 3">
    <name type="scientific">Adonisia turfae CCMR0082</name>
    <dbReference type="NCBI Taxonomy" id="2304604"/>
    <lineage>
        <taxon>Bacteria</taxon>
        <taxon>Bacillati</taxon>
        <taxon>Cyanobacteriota</taxon>
        <taxon>Adonisia</taxon>
        <taxon>Adonisia turfae</taxon>
    </lineage>
</organism>
<comment type="caution">
    <text evidence="2">The sequence shown here is derived from an EMBL/GenBank/DDBJ whole genome shotgun (WGS) entry which is preliminary data.</text>
</comment>
<dbReference type="Proteomes" id="UP000473574">
    <property type="component" value="Unassembled WGS sequence"/>
</dbReference>
<evidence type="ECO:0008006" key="4">
    <source>
        <dbReference type="Google" id="ProtNLM"/>
    </source>
</evidence>
<dbReference type="AlphaFoldDB" id="A0A6M0S4P0"/>
<sequence length="188" mass="21042">MSFHHAQPHKSGSSGNCEPLDGSQKHAGGEHREFSAVDASDQRTSNRDSYDEEARFELLSAYLDDEVTAEERKLVAQWLMDDPNTQQMYQRLLMLRQAIRTAPVPSQPSLQVPNSSQPPAWGAWSLWPMRRMLVCAIAIALFSSLSQLGTACGRQQLQEAWQFIKTLPQGTLWEIAATVTELSSNPDK</sequence>
<name>A0A6M0S4P0_9CYAN</name>
<dbReference type="RefSeq" id="WP_163662640.1">
    <property type="nucleotide sequence ID" value="NZ_QZCE01000002.1"/>
</dbReference>
<proteinExistence type="predicted"/>
<gene>
    <name evidence="2" type="ORF">D0962_11205</name>
</gene>
<evidence type="ECO:0000313" key="2">
    <source>
        <dbReference type="EMBL" id="NEZ63346.1"/>
    </source>
</evidence>
<feature type="region of interest" description="Disordered" evidence="1">
    <location>
        <begin position="1"/>
        <end position="49"/>
    </location>
</feature>
<dbReference type="EMBL" id="QZCE01000002">
    <property type="protein sequence ID" value="NEZ63346.1"/>
    <property type="molecule type" value="Genomic_DNA"/>
</dbReference>
<evidence type="ECO:0000313" key="3">
    <source>
        <dbReference type="Proteomes" id="UP000473574"/>
    </source>
</evidence>
<evidence type="ECO:0000256" key="1">
    <source>
        <dbReference type="SAM" id="MobiDB-lite"/>
    </source>
</evidence>